<protein>
    <submittedName>
        <fullName evidence="1">Uncharacterized protein</fullName>
    </submittedName>
</protein>
<keyword evidence="2" id="KW-1185">Reference proteome</keyword>
<evidence type="ECO:0000313" key="1">
    <source>
        <dbReference type="EMBL" id="GKV43057.1"/>
    </source>
</evidence>
<dbReference type="Proteomes" id="UP001054252">
    <property type="component" value="Unassembled WGS sequence"/>
</dbReference>
<proteinExistence type="predicted"/>
<organism evidence="1 2">
    <name type="scientific">Rubroshorea leprosula</name>
    <dbReference type="NCBI Taxonomy" id="152421"/>
    <lineage>
        <taxon>Eukaryota</taxon>
        <taxon>Viridiplantae</taxon>
        <taxon>Streptophyta</taxon>
        <taxon>Embryophyta</taxon>
        <taxon>Tracheophyta</taxon>
        <taxon>Spermatophyta</taxon>
        <taxon>Magnoliopsida</taxon>
        <taxon>eudicotyledons</taxon>
        <taxon>Gunneridae</taxon>
        <taxon>Pentapetalae</taxon>
        <taxon>rosids</taxon>
        <taxon>malvids</taxon>
        <taxon>Malvales</taxon>
        <taxon>Dipterocarpaceae</taxon>
        <taxon>Rubroshorea</taxon>
    </lineage>
</organism>
<name>A0AAV5M303_9ROSI</name>
<dbReference type="PANTHER" id="PTHR32108">
    <property type="entry name" value="DNA-DIRECTED RNA POLYMERASE SUBUNIT ALPHA"/>
    <property type="match status" value="1"/>
</dbReference>
<comment type="caution">
    <text evidence="1">The sequence shown here is derived from an EMBL/GenBank/DDBJ whole genome shotgun (WGS) entry which is preliminary data.</text>
</comment>
<gene>
    <name evidence="1" type="ORF">SLEP1_g50398</name>
</gene>
<dbReference type="EMBL" id="BPVZ01000164">
    <property type="protein sequence ID" value="GKV43057.1"/>
    <property type="molecule type" value="Genomic_DNA"/>
</dbReference>
<reference evidence="1 2" key="1">
    <citation type="journal article" date="2021" name="Commun. Biol.">
        <title>The genome of Shorea leprosula (Dipterocarpaceae) highlights the ecological relevance of drought in aseasonal tropical rainforests.</title>
        <authorList>
            <person name="Ng K.K.S."/>
            <person name="Kobayashi M.J."/>
            <person name="Fawcett J.A."/>
            <person name="Hatakeyama M."/>
            <person name="Paape T."/>
            <person name="Ng C.H."/>
            <person name="Ang C.C."/>
            <person name="Tnah L.H."/>
            <person name="Lee C.T."/>
            <person name="Nishiyama T."/>
            <person name="Sese J."/>
            <person name="O'Brien M.J."/>
            <person name="Copetti D."/>
            <person name="Mohd Noor M.I."/>
            <person name="Ong R.C."/>
            <person name="Putra M."/>
            <person name="Sireger I.Z."/>
            <person name="Indrioko S."/>
            <person name="Kosugi Y."/>
            <person name="Izuno A."/>
            <person name="Isagi Y."/>
            <person name="Lee S.L."/>
            <person name="Shimizu K.K."/>
        </authorList>
    </citation>
    <scope>NUCLEOTIDE SEQUENCE [LARGE SCALE GENOMIC DNA]</scope>
    <source>
        <strain evidence="1">214</strain>
    </source>
</reference>
<accession>A0AAV5M303</accession>
<dbReference type="AlphaFoldDB" id="A0AAV5M303"/>
<sequence>MSKENTATNLEKLTVDERVDKLEATMQTMAATLQAISLTLSTLTIGSVSSSTSLVPTTPVPSVHIPSSTITSVEVGLMKTMQANPIQPPYPYWYDSQTRCEYHNVAGHGIEYCATLKHRIQDLINESKPQVDANEANSTPNITQNPLPLHDAPTMNMVAFNVVERPVLKNVNSWSLDELFAILTDSPDALLRVLKKADVPKNINTQKFGTMAGAILAPNDVNFTDDEIPIEANGNTKALDIFVQCKMMNVPHVLIDNGLALNVISLAVLK</sequence>
<evidence type="ECO:0000313" key="2">
    <source>
        <dbReference type="Proteomes" id="UP001054252"/>
    </source>
</evidence>